<dbReference type="GO" id="GO:0004588">
    <property type="term" value="F:orotate phosphoribosyltransferase activity"/>
    <property type="evidence" value="ECO:0007669"/>
    <property type="project" value="UniProtKB-UniRule"/>
</dbReference>
<comment type="function">
    <text evidence="7">Catalyzes the transfer of a ribosyl phosphate group from 5-phosphoribose 1-diphosphate to orotate, leading to the formation of orotidine monophosphate (OMP).</text>
</comment>
<comment type="pathway">
    <text evidence="1 7">Pyrimidine metabolism; UMP biosynthesis via de novo pathway; UMP from orotate: step 1/2.</text>
</comment>
<comment type="catalytic activity">
    <reaction evidence="7">
        <text>orotidine 5'-phosphate + diphosphate = orotate + 5-phospho-alpha-D-ribose 1-diphosphate</text>
        <dbReference type="Rhea" id="RHEA:10380"/>
        <dbReference type="ChEBI" id="CHEBI:30839"/>
        <dbReference type="ChEBI" id="CHEBI:33019"/>
        <dbReference type="ChEBI" id="CHEBI:57538"/>
        <dbReference type="ChEBI" id="CHEBI:58017"/>
        <dbReference type="EC" id="2.4.2.10"/>
    </reaction>
</comment>
<comment type="subunit">
    <text evidence="7">Homodimer.</text>
</comment>
<comment type="cofactor">
    <cofactor evidence="7">
        <name>Mg(2+)</name>
        <dbReference type="ChEBI" id="CHEBI:18420"/>
    </cofactor>
</comment>
<protein>
    <recommendedName>
        <fullName evidence="2 7">Orotate phosphoribosyltransferase</fullName>
        <shortName evidence="7">OPRT</shortName>
        <shortName evidence="7">OPRTase</shortName>
        <ecNumber evidence="2 7">2.4.2.10</ecNumber>
    </recommendedName>
</protein>
<evidence type="ECO:0000256" key="5">
    <source>
        <dbReference type="ARBA" id="ARBA00022842"/>
    </source>
</evidence>
<feature type="binding site" evidence="7">
    <location>
        <position position="136"/>
    </location>
    <ligand>
        <name>orotate</name>
        <dbReference type="ChEBI" id="CHEBI:30839"/>
    </ligand>
</feature>
<feature type="binding site" evidence="7">
    <location>
        <position position="108"/>
    </location>
    <ligand>
        <name>5-phospho-alpha-D-ribose 1-diphosphate</name>
        <dbReference type="ChEBI" id="CHEBI:58017"/>
        <note>ligand shared between dimeric partners</note>
    </ligand>
</feature>
<dbReference type="AlphaFoldDB" id="A0A212L6L4"/>
<dbReference type="PANTHER" id="PTHR19278:SF9">
    <property type="entry name" value="URIDINE 5'-MONOPHOSPHATE SYNTHASE"/>
    <property type="match status" value="1"/>
</dbReference>
<dbReference type="GO" id="GO:0044205">
    <property type="term" value="P:'de novo' UMP biosynthetic process"/>
    <property type="evidence" value="ECO:0007669"/>
    <property type="project" value="UniProtKB-UniRule"/>
</dbReference>
<evidence type="ECO:0000256" key="7">
    <source>
        <dbReference type="HAMAP-Rule" id="MF_01208"/>
    </source>
</evidence>
<feature type="binding site" evidence="7">
    <location>
        <position position="104"/>
    </location>
    <ligand>
        <name>5-phospho-alpha-D-ribose 1-diphosphate</name>
        <dbReference type="ChEBI" id="CHEBI:58017"/>
        <note>ligand shared between dimeric partners</note>
    </ligand>
</feature>
<dbReference type="Gene3D" id="3.40.50.2020">
    <property type="match status" value="1"/>
</dbReference>
<dbReference type="GO" id="GO:0000287">
    <property type="term" value="F:magnesium ion binding"/>
    <property type="evidence" value="ECO:0007669"/>
    <property type="project" value="UniProtKB-UniRule"/>
</dbReference>
<dbReference type="SUPFAM" id="SSF53271">
    <property type="entry name" value="PRTase-like"/>
    <property type="match status" value="1"/>
</dbReference>
<evidence type="ECO:0000313" key="8">
    <source>
        <dbReference type="EMBL" id="SCM73127.1"/>
    </source>
</evidence>
<organism evidence="8">
    <name type="scientific">uncultured Desulfovibrio sp</name>
    <dbReference type="NCBI Taxonomy" id="167968"/>
    <lineage>
        <taxon>Bacteria</taxon>
        <taxon>Pseudomonadati</taxon>
        <taxon>Thermodesulfobacteriota</taxon>
        <taxon>Desulfovibrionia</taxon>
        <taxon>Desulfovibrionales</taxon>
        <taxon>Desulfovibrionaceae</taxon>
        <taxon>Desulfovibrio</taxon>
        <taxon>environmental samples</taxon>
    </lineage>
</organism>
<dbReference type="InterPro" id="IPR029057">
    <property type="entry name" value="PRTase-like"/>
</dbReference>
<dbReference type="FunFam" id="3.40.50.2020:FF:000029">
    <property type="entry name" value="Orotate phosphoribosyltransferase"/>
    <property type="match status" value="1"/>
</dbReference>
<comment type="similarity">
    <text evidence="7">Belongs to the purine/pyrimidine phosphoribosyltransferase family. PyrE subfamily.</text>
</comment>
<evidence type="ECO:0000256" key="4">
    <source>
        <dbReference type="ARBA" id="ARBA00022679"/>
    </source>
</evidence>
<dbReference type="PANTHER" id="PTHR19278">
    <property type="entry name" value="OROTATE PHOSPHORIBOSYLTRANSFERASE"/>
    <property type="match status" value="1"/>
</dbReference>
<dbReference type="InterPro" id="IPR004467">
    <property type="entry name" value="Or_phspho_trans_dom"/>
</dbReference>
<evidence type="ECO:0000256" key="1">
    <source>
        <dbReference type="ARBA" id="ARBA00004889"/>
    </source>
</evidence>
<dbReference type="HAMAP" id="MF_01208">
    <property type="entry name" value="PyrE"/>
    <property type="match status" value="1"/>
</dbReference>
<dbReference type="EC" id="2.4.2.10" evidence="2 7"/>
<evidence type="ECO:0000256" key="2">
    <source>
        <dbReference type="ARBA" id="ARBA00011971"/>
    </source>
</evidence>
<keyword evidence="6 7" id="KW-0665">Pyrimidine biosynthesis</keyword>
<accession>A0A212L6L4</accession>
<keyword evidence="4 7" id="KW-0808">Transferase</keyword>
<keyword evidence="5 7" id="KW-0460">Magnesium</keyword>
<evidence type="ECO:0000256" key="6">
    <source>
        <dbReference type="ARBA" id="ARBA00022975"/>
    </source>
</evidence>
<feature type="binding site" description="in other chain" evidence="7">
    <location>
        <position position="105"/>
    </location>
    <ligand>
        <name>5-phospho-alpha-D-ribose 1-diphosphate</name>
        <dbReference type="ChEBI" id="CHEBI:58017"/>
        <note>ligand shared between dimeric partners</note>
    </ligand>
</feature>
<reference evidence="8" key="1">
    <citation type="submission" date="2016-08" db="EMBL/GenBank/DDBJ databases">
        <authorList>
            <person name="Seilhamer J.J."/>
        </authorList>
    </citation>
    <scope>NUCLEOTIDE SEQUENCE</scope>
    <source>
        <strain evidence="8">86-1</strain>
    </source>
</reference>
<dbReference type="NCBIfam" id="TIGR00336">
    <property type="entry name" value="pyrE"/>
    <property type="match status" value="1"/>
</dbReference>
<comment type="caution">
    <text evidence="7">Lacks conserved residue(s) required for the propagation of feature annotation.</text>
</comment>
<evidence type="ECO:0000256" key="3">
    <source>
        <dbReference type="ARBA" id="ARBA00022676"/>
    </source>
</evidence>
<feature type="binding site" evidence="7">
    <location>
        <position position="110"/>
    </location>
    <ligand>
        <name>5-phospho-alpha-D-ribose 1-diphosphate</name>
        <dbReference type="ChEBI" id="CHEBI:58017"/>
        <note>ligand shared between dimeric partners</note>
    </ligand>
</feature>
<keyword evidence="3 7" id="KW-0328">Glycosyltransferase</keyword>
<proteinExistence type="inferred from homology"/>
<name>A0A212L6L4_9BACT</name>
<gene>
    <name evidence="7 8" type="primary">pyrE</name>
    <name evidence="8" type="ORF">KL86DES1_21053</name>
</gene>
<dbReference type="InterPro" id="IPR000836">
    <property type="entry name" value="PRTase_dom"/>
</dbReference>
<feature type="binding site" evidence="7">
    <location>
        <position position="164"/>
    </location>
    <ligand>
        <name>orotate</name>
        <dbReference type="ChEBI" id="CHEBI:30839"/>
    </ligand>
</feature>
<dbReference type="UniPathway" id="UPA00070">
    <property type="reaction ID" value="UER00119"/>
</dbReference>
<dbReference type="InterPro" id="IPR023031">
    <property type="entry name" value="OPRT"/>
</dbReference>
<sequence length="193" mass="21020">MMRAGQEQMMELKRRLARLLVEKSYREGDFVLASGRRSDYYFDCRVTALHAEGSWLIGNLFNDMLKGLDIKGVGGMTLGADPLVSATTVISHEQGRPLHGLLVRKEAKGHGTGQYVEGLGNFNAGDQVAMLEDVVTTGGSLLNACHRVTDAGLNIVAVCAILDREEGGREKLREAGYELLALFTRAELVALAR</sequence>
<feature type="binding site" description="in other chain" evidence="7">
    <location>
        <begin position="132"/>
        <end position="140"/>
    </location>
    <ligand>
        <name>5-phospho-alpha-D-ribose 1-diphosphate</name>
        <dbReference type="ChEBI" id="CHEBI:58017"/>
        <note>ligand shared between dimeric partners</note>
    </ligand>
</feature>
<dbReference type="EMBL" id="FMJC01000002">
    <property type="protein sequence ID" value="SCM73127.1"/>
    <property type="molecule type" value="Genomic_DNA"/>
</dbReference>
<dbReference type="GO" id="GO:0019856">
    <property type="term" value="P:pyrimidine nucleobase biosynthetic process"/>
    <property type="evidence" value="ECO:0007669"/>
    <property type="project" value="TreeGrafter"/>
</dbReference>
<dbReference type="CDD" id="cd06223">
    <property type="entry name" value="PRTases_typeI"/>
    <property type="match status" value="1"/>
</dbReference>